<dbReference type="Proteomes" id="UP000325315">
    <property type="component" value="Unassembled WGS sequence"/>
</dbReference>
<sequence>MTSLKSEPRNQSFQALACLRVVLNNRIVEEIHTKMKIDSTLQKVSVFCGLRKRGNDRSLTHHKNKMFSHDHIKARQATETWANQEVRATGLSRKGNCISYAVNARWMNTGLMRLLYFLTDSLNVGHGRYQANLLKSF</sequence>
<gene>
    <name evidence="1" type="ORF">EPI10_015290</name>
</gene>
<accession>A0A5B6VK87</accession>
<proteinExistence type="predicted"/>
<evidence type="ECO:0000313" key="1">
    <source>
        <dbReference type="EMBL" id="KAA3469511.1"/>
    </source>
</evidence>
<organism evidence="1 2">
    <name type="scientific">Gossypium australe</name>
    <dbReference type="NCBI Taxonomy" id="47621"/>
    <lineage>
        <taxon>Eukaryota</taxon>
        <taxon>Viridiplantae</taxon>
        <taxon>Streptophyta</taxon>
        <taxon>Embryophyta</taxon>
        <taxon>Tracheophyta</taxon>
        <taxon>Spermatophyta</taxon>
        <taxon>Magnoliopsida</taxon>
        <taxon>eudicotyledons</taxon>
        <taxon>Gunneridae</taxon>
        <taxon>Pentapetalae</taxon>
        <taxon>rosids</taxon>
        <taxon>malvids</taxon>
        <taxon>Malvales</taxon>
        <taxon>Malvaceae</taxon>
        <taxon>Malvoideae</taxon>
        <taxon>Gossypium</taxon>
    </lineage>
</organism>
<dbReference type="AlphaFoldDB" id="A0A5B6VK87"/>
<comment type="caution">
    <text evidence="1">The sequence shown here is derived from an EMBL/GenBank/DDBJ whole genome shotgun (WGS) entry which is preliminary data.</text>
</comment>
<protein>
    <submittedName>
        <fullName evidence="1">Uncharacterized protein</fullName>
    </submittedName>
</protein>
<dbReference type="EMBL" id="SMMG02000006">
    <property type="protein sequence ID" value="KAA3469511.1"/>
    <property type="molecule type" value="Genomic_DNA"/>
</dbReference>
<name>A0A5B6VK87_9ROSI</name>
<keyword evidence="2" id="KW-1185">Reference proteome</keyword>
<evidence type="ECO:0000313" key="2">
    <source>
        <dbReference type="Proteomes" id="UP000325315"/>
    </source>
</evidence>
<reference evidence="2" key="1">
    <citation type="journal article" date="2019" name="Plant Biotechnol. J.">
        <title>Genome sequencing of the Australian wild diploid species Gossypium australe highlights disease resistance and delayed gland morphogenesis.</title>
        <authorList>
            <person name="Cai Y."/>
            <person name="Cai X."/>
            <person name="Wang Q."/>
            <person name="Wang P."/>
            <person name="Zhang Y."/>
            <person name="Cai C."/>
            <person name="Xu Y."/>
            <person name="Wang K."/>
            <person name="Zhou Z."/>
            <person name="Wang C."/>
            <person name="Geng S."/>
            <person name="Li B."/>
            <person name="Dong Q."/>
            <person name="Hou Y."/>
            <person name="Wang H."/>
            <person name="Ai P."/>
            <person name="Liu Z."/>
            <person name="Yi F."/>
            <person name="Sun M."/>
            <person name="An G."/>
            <person name="Cheng J."/>
            <person name="Zhang Y."/>
            <person name="Shi Q."/>
            <person name="Xie Y."/>
            <person name="Shi X."/>
            <person name="Chang Y."/>
            <person name="Huang F."/>
            <person name="Chen Y."/>
            <person name="Hong S."/>
            <person name="Mi L."/>
            <person name="Sun Q."/>
            <person name="Zhang L."/>
            <person name="Zhou B."/>
            <person name="Peng R."/>
            <person name="Zhang X."/>
            <person name="Liu F."/>
        </authorList>
    </citation>
    <scope>NUCLEOTIDE SEQUENCE [LARGE SCALE GENOMIC DNA]</scope>
    <source>
        <strain evidence="2">cv. PA1801</strain>
    </source>
</reference>